<feature type="compositionally biased region" description="Basic and acidic residues" evidence="1">
    <location>
        <begin position="258"/>
        <end position="270"/>
    </location>
</feature>
<feature type="compositionally biased region" description="Basic and acidic residues" evidence="1">
    <location>
        <begin position="1"/>
        <end position="17"/>
    </location>
</feature>
<feature type="region of interest" description="Disordered" evidence="1">
    <location>
        <begin position="759"/>
        <end position="786"/>
    </location>
</feature>
<evidence type="ECO:0000313" key="2">
    <source>
        <dbReference type="EMBL" id="TGZ47438.1"/>
    </source>
</evidence>
<feature type="compositionally biased region" description="Basic and acidic residues" evidence="1">
    <location>
        <begin position="281"/>
        <end position="296"/>
    </location>
</feature>
<feature type="region of interest" description="Disordered" evidence="1">
    <location>
        <begin position="663"/>
        <end position="701"/>
    </location>
</feature>
<dbReference type="EMBL" id="QBLH01002732">
    <property type="protein sequence ID" value="TGZ47438.1"/>
    <property type="molecule type" value="Genomic_DNA"/>
</dbReference>
<sequence length="786" mass="86396">MSKESESFEAASRDESRVPYTEDELTSGGGEGKKKKKEFSAFRIYVHATMNVMLRESKSFEALPATRRKRRRTEIKRRGARERERKRVKAESRSAASGARGRASERGARDEGGREEEEEEEGIGELCLHQGCTGDAIKLLVHNSAARSEAAATALKSELVLRPPRVPSRPPPFATLPPCRRLPCLSFLVVASVESRARLNDSSGTIRGFLVCGPTRRGGEGRGRTKRARGRGRTVEYLFGGTRSGIISSGSDGAANAKRNEARFENEERKKREKKRGGANGDEKQENGRRAKDFRRGSKNTENAPKRAARGARSRNEVGERDGESERKAVVARGLGERARETAGADRVYARKAPLDSRDDASPADESGAPRHAAPRRDRIERIPRSLGSLGSIGEPALLISIFNEGFATPRARARATKIEKKEADLQGARGPRFLVRSRAAFLPDSAGRKFSRGTRTSIARRAGDRGGGGEEMERKREEEEGKRERKRKKSAMSREAAGGGLWPTQRTVGISRDVRFDGTSGKKSGCAKSELGGTERCCGARGRGRERERERERKRSRQSAHSHVVTVPDNWLGSRARVHEIFPRLRFRWFADACLEIVIGVSIPSVFESSLSNRHKFDIHQTPKKPTTKSGLLPGEKPGPFGSSDLDEIYARVTRVLTYQDFERRNSAEGESGTPGEGPRLREASGERTHEGPPKVLVRHKQSDRGLWFRHSSGAAELWRAEEGEGMAEGQGEDGPGSVGDSGATPIIVVVVLDDGGGRWKRWSGQEEEEEEEEQRGGGRGGGGG</sequence>
<protein>
    <submittedName>
        <fullName evidence="2">Uncharacterized protein</fullName>
    </submittedName>
</protein>
<keyword evidence="3" id="KW-1185">Reference proteome</keyword>
<feature type="compositionally biased region" description="Basic and acidic residues" evidence="1">
    <location>
        <begin position="81"/>
        <end position="92"/>
    </location>
</feature>
<feature type="region of interest" description="Disordered" evidence="1">
    <location>
        <begin position="448"/>
        <end position="562"/>
    </location>
</feature>
<feature type="compositionally biased region" description="Basic and acidic residues" evidence="1">
    <location>
        <begin position="102"/>
        <end position="112"/>
    </location>
</feature>
<gene>
    <name evidence="2" type="ORF">DBV15_00138</name>
</gene>
<proteinExistence type="predicted"/>
<accession>A0A4S2KIB7</accession>
<feature type="region of interest" description="Disordered" evidence="1">
    <location>
        <begin position="215"/>
        <end position="382"/>
    </location>
</feature>
<name>A0A4S2KIB7_9HYME</name>
<feature type="compositionally biased region" description="Acidic residues" evidence="1">
    <location>
        <begin position="113"/>
        <end position="122"/>
    </location>
</feature>
<feature type="compositionally biased region" description="Gly residues" evidence="1">
    <location>
        <begin position="728"/>
        <end position="741"/>
    </location>
</feature>
<feature type="compositionally biased region" description="Basic and acidic residues" evidence="1">
    <location>
        <begin position="314"/>
        <end position="344"/>
    </location>
</feature>
<reference evidence="2 3" key="1">
    <citation type="journal article" date="2019" name="Philos. Trans. R. Soc. Lond., B, Biol. Sci.">
        <title>Ant behaviour and brain gene expression of defending hosts depend on the ecological success of the intruding social parasite.</title>
        <authorList>
            <person name="Kaur R."/>
            <person name="Stoldt M."/>
            <person name="Jongepier E."/>
            <person name="Feldmeyer B."/>
            <person name="Menzel F."/>
            <person name="Bornberg-Bauer E."/>
            <person name="Foitzik S."/>
        </authorList>
    </citation>
    <scope>NUCLEOTIDE SEQUENCE [LARGE SCALE GENOMIC DNA]</scope>
    <source>
        <tissue evidence="2">Whole body</tissue>
    </source>
</reference>
<feature type="compositionally biased region" description="Basic and acidic residues" evidence="1">
    <location>
        <begin position="462"/>
        <end position="484"/>
    </location>
</feature>
<feature type="compositionally biased region" description="Low complexity" evidence="1">
    <location>
        <begin position="240"/>
        <end position="257"/>
    </location>
</feature>
<feature type="compositionally biased region" description="Basic residues" evidence="1">
    <location>
        <begin position="66"/>
        <end position="80"/>
    </location>
</feature>
<evidence type="ECO:0000256" key="1">
    <source>
        <dbReference type="SAM" id="MobiDB-lite"/>
    </source>
</evidence>
<feature type="region of interest" description="Disordered" evidence="1">
    <location>
        <begin position="56"/>
        <end position="122"/>
    </location>
</feature>
<feature type="region of interest" description="Disordered" evidence="1">
    <location>
        <begin position="723"/>
        <end position="747"/>
    </location>
</feature>
<feature type="region of interest" description="Disordered" evidence="1">
    <location>
        <begin position="1"/>
        <end position="37"/>
    </location>
</feature>
<feature type="compositionally biased region" description="Basic and acidic residues" evidence="1">
    <location>
        <begin position="680"/>
        <end position="694"/>
    </location>
</feature>
<organism evidence="2 3">
    <name type="scientific">Temnothorax longispinosus</name>
    <dbReference type="NCBI Taxonomy" id="300112"/>
    <lineage>
        <taxon>Eukaryota</taxon>
        <taxon>Metazoa</taxon>
        <taxon>Ecdysozoa</taxon>
        <taxon>Arthropoda</taxon>
        <taxon>Hexapoda</taxon>
        <taxon>Insecta</taxon>
        <taxon>Pterygota</taxon>
        <taxon>Neoptera</taxon>
        <taxon>Endopterygota</taxon>
        <taxon>Hymenoptera</taxon>
        <taxon>Apocrita</taxon>
        <taxon>Aculeata</taxon>
        <taxon>Formicoidea</taxon>
        <taxon>Formicidae</taxon>
        <taxon>Myrmicinae</taxon>
        <taxon>Temnothorax</taxon>
    </lineage>
</organism>
<feature type="compositionally biased region" description="Basic and acidic residues" evidence="1">
    <location>
        <begin position="544"/>
        <end position="554"/>
    </location>
</feature>
<dbReference type="AlphaFoldDB" id="A0A4S2KIB7"/>
<feature type="region of interest" description="Disordered" evidence="1">
    <location>
        <begin position="619"/>
        <end position="646"/>
    </location>
</feature>
<comment type="caution">
    <text evidence="2">The sequence shown here is derived from an EMBL/GenBank/DDBJ whole genome shotgun (WGS) entry which is preliminary data.</text>
</comment>
<dbReference type="Proteomes" id="UP000310200">
    <property type="component" value="Unassembled WGS sequence"/>
</dbReference>
<evidence type="ECO:0000313" key="3">
    <source>
        <dbReference type="Proteomes" id="UP000310200"/>
    </source>
</evidence>